<dbReference type="FunFam" id="1.20.1260.60:FF:000002">
    <property type="entry name" value="Vacuolar protein sorting-associated protein IST1"/>
    <property type="match status" value="1"/>
</dbReference>
<dbReference type="PANTHER" id="PTHR12161:SF50">
    <property type="entry name" value="VACUOLAR PROTEIN SORTING-ASSOCIATED PROTEIN IST1"/>
    <property type="match status" value="1"/>
</dbReference>
<sequence>MLSICSKKLVKLLHCRLNLLKRNRYSIVRQLREDIAQLLKIGQNEAAFARVEQVFKDQSLLDAYDLVDRYCEFIYLHFPYIRRHKDRPKDINEAVSTLIFAAAWFGDLPELRVIRKLFGKRYGQKFIKDVAALQSGNLVNHEIMEKLCLKFISDGVKLKLINEIAMDYGLQPWYWGCDNKPKQHPLQMTGNTDYQLERFVFEGEAGLSCKSTSGAMVLASYARHSPDIPSELIIHLPEKAPLHKGAVHTENLYQYMYELPDQSDFKSSGSNRMSADSFEGNADTARTGTPVISLHYPKRTDYVDEVEELEFNGEDKSLFLFNASFRPLIDNYVVDGSTLLALSHHGYSEGNCNKPKPEDKIALSRKTHERSRNSYGHRLERRVDTKNNHQYESFLTPVNMKGNDCVVFNGQIFNFPPHQKQFYHRISQFQNKLRTMMPAKERRSASSVCYDKVLYKPVKGYVQSCKRSSRFSPEKNLRCCLEKSCCKCDSLVNGTQTEENKKLMEIGESSDCSARLKGPSPDSRKKTIPQKGLKGMTIPDNDDNQSVSSQLELSKGSTASSCGHVHPKLPDCDEIAAKFIALKKEHQLRANAARPGLNIT</sequence>
<dbReference type="Pfam" id="PF03398">
    <property type="entry name" value="Ist1"/>
    <property type="match status" value="1"/>
</dbReference>
<evidence type="ECO:0000313" key="3">
    <source>
        <dbReference type="EMBL" id="KAF9683543.1"/>
    </source>
</evidence>
<comment type="caution">
    <text evidence="3">The sequence shown here is derived from an EMBL/GenBank/DDBJ whole genome shotgun (WGS) entry which is preliminary data.</text>
</comment>
<gene>
    <name evidence="3" type="ORF">SADUNF_Sadunf04G0024700</name>
</gene>
<dbReference type="GO" id="GO:0015031">
    <property type="term" value="P:protein transport"/>
    <property type="evidence" value="ECO:0007669"/>
    <property type="project" value="InterPro"/>
</dbReference>
<dbReference type="AlphaFoldDB" id="A0A835N3U9"/>
<dbReference type="Proteomes" id="UP000657918">
    <property type="component" value="Chromosome 4"/>
</dbReference>
<proteinExistence type="inferred from homology"/>
<comment type="similarity">
    <text evidence="1">Belongs to the IST1 family.</text>
</comment>
<evidence type="ECO:0000256" key="2">
    <source>
        <dbReference type="SAM" id="MobiDB-lite"/>
    </source>
</evidence>
<organism evidence="3 4">
    <name type="scientific">Salix dunnii</name>
    <dbReference type="NCBI Taxonomy" id="1413687"/>
    <lineage>
        <taxon>Eukaryota</taxon>
        <taxon>Viridiplantae</taxon>
        <taxon>Streptophyta</taxon>
        <taxon>Embryophyta</taxon>
        <taxon>Tracheophyta</taxon>
        <taxon>Spermatophyta</taxon>
        <taxon>Magnoliopsida</taxon>
        <taxon>eudicotyledons</taxon>
        <taxon>Gunneridae</taxon>
        <taxon>Pentapetalae</taxon>
        <taxon>rosids</taxon>
        <taxon>fabids</taxon>
        <taxon>Malpighiales</taxon>
        <taxon>Salicaceae</taxon>
        <taxon>Saliceae</taxon>
        <taxon>Salix</taxon>
    </lineage>
</organism>
<dbReference type="EMBL" id="JADGMS010000004">
    <property type="protein sequence ID" value="KAF9683543.1"/>
    <property type="molecule type" value="Genomic_DNA"/>
</dbReference>
<dbReference type="InterPro" id="IPR005061">
    <property type="entry name" value="Ist1"/>
</dbReference>
<evidence type="ECO:0000256" key="1">
    <source>
        <dbReference type="ARBA" id="ARBA00005536"/>
    </source>
</evidence>
<name>A0A835N3U9_9ROSI</name>
<protein>
    <submittedName>
        <fullName evidence="3">Uncharacterized protein</fullName>
    </submittedName>
</protein>
<accession>A0A835N3U9</accession>
<evidence type="ECO:0000313" key="4">
    <source>
        <dbReference type="Proteomes" id="UP000657918"/>
    </source>
</evidence>
<feature type="region of interest" description="Disordered" evidence="2">
    <location>
        <begin position="510"/>
        <end position="550"/>
    </location>
</feature>
<dbReference type="InterPro" id="IPR042277">
    <property type="entry name" value="IST1-like"/>
</dbReference>
<dbReference type="OrthoDB" id="29853at2759"/>
<keyword evidence="4" id="KW-1185">Reference proteome</keyword>
<reference evidence="3 4" key="1">
    <citation type="submission" date="2020-10" db="EMBL/GenBank/DDBJ databases">
        <title>Plant Genome Project.</title>
        <authorList>
            <person name="Zhang R.-G."/>
        </authorList>
    </citation>
    <scope>NUCLEOTIDE SEQUENCE [LARGE SCALE GENOMIC DNA]</scope>
    <source>
        <strain evidence="3">FAFU-HL-1</strain>
        <tissue evidence="3">Leaf</tissue>
    </source>
</reference>
<dbReference type="PANTHER" id="PTHR12161">
    <property type="entry name" value="IST1 FAMILY MEMBER"/>
    <property type="match status" value="1"/>
</dbReference>
<dbReference type="Gene3D" id="1.20.1260.60">
    <property type="entry name" value="Vacuolar protein sorting-associated protein Ist1"/>
    <property type="match status" value="1"/>
</dbReference>